<evidence type="ECO:0000313" key="3">
    <source>
        <dbReference type="Proteomes" id="UP000007267"/>
    </source>
</evidence>
<evidence type="ECO:0000256" key="1">
    <source>
        <dbReference type="SAM" id="MobiDB-lite"/>
    </source>
</evidence>
<dbReference type="AlphaFoldDB" id="K7EZ35"/>
<reference evidence="2" key="3">
    <citation type="submission" date="2025-08" db="UniProtKB">
        <authorList>
            <consortium name="Ensembl"/>
        </authorList>
    </citation>
    <scope>IDENTIFICATION</scope>
</reference>
<reference evidence="2" key="4">
    <citation type="submission" date="2025-09" db="UniProtKB">
        <authorList>
            <consortium name="Ensembl"/>
        </authorList>
    </citation>
    <scope>IDENTIFICATION</scope>
</reference>
<dbReference type="eggNOG" id="KOG3253">
    <property type="taxonomic scope" value="Eukaryota"/>
</dbReference>
<sequence length="172" mass="16792">MAEAACAPLKPAGIQAPSSSACSSSTSSPSGAVAFPAATAASAPSPPCSLVHSKGGPALQNAAKTLLLTSAVAAKGDGPLGRRAEKVGHTLGAVETLGKVPSVVDNGSTILHSRETLGSRLWLPQGMLPAGAGTTLITLGSSLSPSLLAAAGPPASQKHCSAMNWSFAVGMN</sequence>
<reference evidence="3" key="2">
    <citation type="journal article" date="2013" name="Nat. Genet.">
        <title>The draft genomes of soft-shell turtle and green sea turtle yield insights into the development and evolution of the turtle-specific body plan.</title>
        <authorList>
            <person name="Wang Z."/>
            <person name="Pascual-Anaya J."/>
            <person name="Zadissa A."/>
            <person name="Li W."/>
            <person name="Niimura Y."/>
            <person name="Huang Z."/>
            <person name="Li C."/>
            <person name="White S."/>
            <person name="Xiong Z."/>
            <person name="Fang D."/>
            <person name="Wang B."/>
            <person name="Ming Y."/>
            <person name="Chen Y."/>
            <person name="Zheng Y."/>
            <person name="Kuraku S."/>
            <person name="Pignatelli M."/>
            <person name="Herrero J."/>
            <person name="Beal K."/>
            <person name="Nozawa M."/>
            <person name="Li Q."/>
            <person name="Wang J."/>
            <person name="Zhang H."/>
            <person name="Yu L."/>
            <person name="Shigenobu S."/>
            <person name="Wang J."/>
            <person name="Liu J."/>
            <person name="Flicek P."/>
            <person name="Searle S."/>
            <person name="Wang J."/>
            <person name="Kuratani S."/>
            <person name="Yin Y."/>
            <person name="Aken B."/>
            <person name="Zhang G."/>
            <person name="Irie N."/>
        </authorList>
    </citation>
    <scope>NUCLEOTIDE SEQUENCE [LARGE SCALE GENOMIC DNA]</scope>
    <source>
        <strain evidence="3">Daiwa-1</strain>
    </source>
</reference>
<evidence type="ECO:0000313" key="2">
    <source>
        <dbReference type="Ensembl" id="ENSPSIP00000001045.1"/>
    </source>
</evidence>
<feature type="region of interest" description="Disordered" evidence="1">
    <location>
        <begin position="1"/>
        <end position="25"/>
    </location>
</feature>
<dbReference type="OMA" id="CSAMNWS"/>
<dbReference type="Proteomes" id="UP000007267">
    <property type="component" value="Unassembled WGS sequence"/>
</dbReference>
<dbReference type="STRING" id="13735.ENSPSIP00000001045"/>
<dbReference type="EMBL" id="AGCU01126586">
    <property type="status" value="NOT_ANNOTATED_CDS"/>
    <property type="molecule type" value="Genomic_DNA"/>
</dbReference>
<feature type="compositionally biased region" description="Low complexity" evidence="1">
    <location>
        <begin position="16"/>
        <end position="25"/>
    </location>
</feature>
<protein>
    <submittedName>
        <fullName evidence="2">Uncharacterized protein</fullName>
    </submittedName>
</protein>
<proteinExistence type="predicted"/>
<organism evidence="2 3">
    <name type="scientific">Pelodiscus sinensis</name>
    <name type="common">Chinese softshell turtle</name>
    <name type="synonym">Trionyx sinensis</name>
    <dbReference type="NCBI Taxonomy" id="13735"/>
    <lineage>
        <taxon>Eukaryota</taxon>
        <taxon>Metazoa</taxon>
        <taxon>Chordata</taxon>
        <taxon>Craniata</taxon>
        <taxon>Vertebrata</taxon>
        <taxon>Euteleostomi</taxon>
        <taxon>Archelosauria</taxon>
        <taxon>Testudinata</taxon>
        <taxon>Testudines</taxon>
        <taxon>Cryptodira</taxon>
        <taxon>Trionychia</taxon>
        <taxon>Trionychidae</taxon>
        <taxon>Pelodiscus</taxon>
    </lineage>
</organism>
<dbReference type="Ensembl" id="ENSPSIT00000001047.1">
    <property type="protein sequence ID" value="ENSPSIP00000001045.1"/>
    <property type="gene ID" value="ENSPSIG00000001048.1"/>
</dbReference>
<dbReference type="HOGENOM" id="CLU_132721_0_0_1"/>
<name>K7EZ35_PELSI</name>
<accession>K7EZ35</accession>
<reference evidence="3" key="1">
    <citation type="submission" date="2011-10" db="EMBL/GenBank/DDBJ databases">
        <authorList>
            <consortium name="Soft-shell Turtle Genome Consortium"/>
        </authorList>
    </citation>
    <scope>NUCLEOTIDE SEQUENCE [LARGE SCALE GENOMIC DNA]</scope>
    <source>
        <strain evidence="3">Daiwa-1</strain>
    </source>
</reference>
<keyword evidence="3" id="KW-1185">Reference proteome</keyword>